<feature type="transmembrane region" description="Helical" evidence="1">
    <location>
        <begin position="243"/>
        <end position="267"/>
    </location>
</feature>
<comment type="caution">
    <text evidence="2">The sequence shown here is derived from an EMBL/GenBank/DDBJ whole genome shotgun (WGS) entry which is preliminary data.</text>
</comment>
<evidence type="ECO:0000313" key="2">
    <source>
        <dbReference type="EMBL" id="OGK38968.1"/>
    </source>
</evidence>
<dbReference type="EMBL" id="MGAE01000034">
    <property type="protein sequence ID" value="OGK38968.1"/>
    <property type="molecule type" value="Genomic_DNA"/>
</dbReference>
<accession>A0A1F7I6I2</accession>
<protein>
    <recommendedName>
        <fullName evidence="4">Major facilitator superfamily (MFS) profile domain-containing protein</fullName>
    </recommendedName>
</protein>
<dbReference type="AlphaFoldDB" id="A0A1F7I6I2"/>
<feature type="transmembrane region" description="Helical" evidence="1">
    <location>
        <begin position="210"/>
        <end position="237"/>
    </location>
</feature>
<sequence>MLSKEEKHLISIQVLFFFFNSLASVFLQVFIFKIKGLYGVGLFNLTALSLLLIVYVSSGWFLRNHSSRTLIRVGLLLYSLGWLTLMLLKEGAANNIFLVGVIFGIAAGSFWSGFNLSQYVMTIKKSRTNYFSKVTGMRNLATTVAPLLGGLIIFIFNKFFVSTNVGYYVLFAIVTVLSMYTLLLATALPRHSGINFSIGHILYHKRNTKWKLILTGQFLWGIYDVAAPILIGILLFTLLRDEFALGLVTTTMGALSAIAGFALGQVVKKYFHVYLPGAIAVSMGMIVLAVFFNHIAVFFMMILVGLGNPLVNIPQDIVLFNSFDEVKERWRNKYHLLLERDIALGIARIIIFSLILFFFVEKQDITQIRQWLLIISVFPVMTGGILYLINRQ</sequence>
<evidence type="ECO:0008006" key="4">
    <source>
        <dbReference type="Google" id="ProtNLM"/>
    </source>
</evidence>
<organism evidence="2 3">
    <name type="scientific">Candidatus Roizmanbacteria bacterium RIFCSPHIGHO2_12_FULL_44_10</name>
    <dbReference type="NCBI Taxonomy" id="1802054"/>
    <lineage>
        <taxon>Bacteria</taxon>
        <taxon>Candidatus Roizmaniibacteriota</taxon>
    </lineage>
</organism>
<feature type="transmembrane region" description="Helical" evidence="1">
    <location>
        <begin position="137"/>
        <end position="156"/>
    </location>
</feature>
<keyword evidence="1" id="KW-0812">Transmembrane</keyword>
<keyword evidence="1" id="KW-0472">Membrane</keyword>
<dbReference type="SUPFAM" id="SSF103473">
    <property type="entry name" value="MFS general substrate transporter"/>
    <property type="match status" value="1"/>
</dbReference>
<dbReference type="InterPro" id="IPR036259">
    <property type="entry name" value="MFS_trans_sf"/>
</dbReference>
<feature type="transmembrane region" description="Helical" evidence="1">
    <location>
        <begin position="279"/>
        <end position="304"/>
    </location>
</feature>
<feature type="transmembrane region" description="Helical" evidence="1">
    <location>
        <begin position="94"/>
        <end position="116"/>
    </location>
</feature>
<proteinExistence type="predicted"/>
<evidence type="ECO:0000313" key="3">
    <source>
        <dbReference type="Proteomes" id="UP000179024"/>
    </source>
</evidence>
<dbReference type="Proteomes" id="UP000179024">
    <property type="component" value="Unassembled WGS sequence"/>
</dbReference>
<feature type="transmembrane region" description="Helical" evidence="1">
    <location>
        <begin position="168"/>
        <end position="189"/>
    </location>
</feature>
<dbReference type="GO" id="GO:0022857">
    <property type="term" value="F:transmembrane transporter activity"/>
    <property type="evidence" value="ECO:0007669"/>
    <property type="project" value="InterPro"/>
</dbReference>
<reference evidence="2 3" key="1">
    <citation type="journal article" date="2016" name="Nat. Commun.">
        <title>Thousands of microbial genomes shed light on interconnected biogeochemical processes in an aquifer system.</title>
        <authorList>
            <person name="Anantharaman K."/>
            <person name="Brown C.T."/>
            <person name="Hug L.A."/>
            <person name="Sharon I."/>
            <person name="Castelle C.J."/>
            <person name="Probst A.J."/>
            <person name="Thomas B.C."/>
            <person name="Singh A."/>
            <person name="Wilkins M.J."/>
            <person name="Karaoz U."/>
            <person name="Brodie E.L."/>
            <person name="Williams K.H."/>
            <person name="Hubbard S.S."/>
            <person name="Banfield J.F."/>
        </authorList>
    </citation>
    <scope>NUCLEOTIDE SEQUENCE [LARGE SCALE GENOMIC DNA]</scope>
</reference>
<evidence type="ECO:0000256" key="1">
    <source>
        <dbReference type="SAM" id="Phobius"/>
    </source>
</evidence>
<feature type="transmembrane region" description="Helical" evidence="1">
    <location>
        <begin position="371"/>
        <end position="389"/>
    </location>
</feature>
<feature type="transmembrane region" description="Helical" evidence="1">
    <location>
        <begin position="12"/>
        <end position="31"/>
    </location>
</feature>
<dbReference type="Gene3D" id="1.20.1250.20">
    <property type="entry name" value="MFS general substrate transporter like domains"/>
    <property type="match status" value="1"/>
</dbReference>
<gene>
    <name evidence="2" type="ORF">A3F34_01655</name>
</gene>
<feature type="transmembrane region" description="Helical" evidence="1">
    <location>
        <begin position="342"/>
        <end position="359"/>
    </location>
</feature>
<dbReference type="Pfam" id="PF07690">
    <property type="entry name" value="MFS_1"/>
    <property type="match status" value="1"/>
</dbReference>
<name>A0A1F7I6I2_9BACT</name>
<feature type="transmembrane region" description="Helical" evidence="1">
    <location>
        <begin position="69"/>
        <end position="88"/>
    </location>
</feature>
<keyword evidence="1" id="KW-1133">Transmembrane helix</keyword>
<dbReference type="InterPro" id="IPR011701">
    <property type="entry name" value="MFS"/>
</dbReference>
<feature type="transmembrane region" description="Helical" evidence="1">
    <location>
        <begin position="37"/>
        <end position="57"/>
    </location>
</feature>